<dbReference type="PANTHER" id="PTHR46609">
    <property type="entry name" value="EXONUCLEASE, PHAGE-TYPE/RECB, C-TERMINAL DOMAIN-CONTAINING PROTEIN"/>
    <property type="match status" value="1"/>
</dbReference>
<dbReference type="AlphaFoldDB" id="A0AAD5ZPQ1"/>
<reference evidence="2 3" key="1">
    <citation type="journal article" date="2022" name="Cell">
        <title>Repeat-based holocentromeres influence genome architecture and karyotype evolution.</title>
        <authorList>
            <person name="Hofstatter P.G."/>
            <person name="Thangavel G."/>
            <person name="Lux T."/>
            <person name="Neumann P."/>
            <person name="Vondrak T."/>
            <person name="Novak P."/>
            <person name="Zhang M."/>
            <person name="Costa L."/>
            <person name="Castellani M."/>
            <person name="Scott A."/>
            <person name="Toegelov H."/>
            <person name="Fuchs J."/>
            <person name="Mata-Sucre Y."/>
            <person name="Dias Y."/>
            <person name="Vanzela A.L.L."/>
            <person name="Huettel B."/>
            <person name="Almeida C.C.S."/>
            <person name="Simkova H."/>
            <person name="Souza G."/>
            <person name="Pedrosa-Harand A."/>
            <person name="Macas J."/>
            <person name="Mayer K.F.X."/>
            <person name="Houben A."/>
            <person name="Marques A."/>
        </authorList>
    </citation>
    <scope>NUCLEOTIDE SEQUENCE [LARGE SCALE GENOMIC DNA]</scope>
    <source>
        <strain evidence="2">RhyTen1mFocal</strain>
    </source>
</reference>
<dbReference type="Proteomes" id="UP001210211">
    <property type="component" value="Unassembled WGS sequence"/>
</dbReference>
<dbReference type="InterPro" id="IPR019080">
    <property type="entry name" value="YqaJ_viral_recombinase"/>
</dbReference>
<dbReference type="PANTHER" id="PTHR46609:SF6">
    <property type="entry name" value="EXONUCLEASE, PHAGE-TYPE_RECB, C-TERMINAL DOMAIN-CONTAINING PROTEIN-RELATED"/>
    <property type="match status" value="1"/>
</dbReference>
<accession>A0AAD5ZPQ1</accession>
<evidence type="ECO:0000313" key="2">
    <source>
        <dbReference type="EMBL" id="KAJ3701706.1"/>
    </source>
</evidence>
<dbReference type="InterPro" id="IPR051703">
    <property type="entry name" value="NF-kappa-B_Signaling_Reg"/>
</dbReference>
<dbReference type="EMBL" id="JAMRDG010000001">
    <property type="protein sequence ID" value="KAJ3701706.1"/>
    <property type="molecule type" value="Genomic_DNA"/>
</dbReference>
<proteinExistence type="predicted"/>
<dbReference type="Gene3D" id="3.90.320.10">
    <property type="match status" value="1"/>
</dbReference>
<dbReference type="InterPro" id="IPR011335">
    <property type="entry name" value="Restrct_endonuc-II-like"/>
</dbReference>
<dbReference type="CDD" id="cd22343">
    <property type="entry name" value="PDDEXK_lambda_exonuclease-like"/>
    <property type="match status" value="1"/>
</dbReference>
<comment type="caution">
    <text evidence="2">The sequence shown here is derived from an EMBL/GenBank/DDBJ whole genome shotgun (WGS) entry which is preliminary data.</text>
</comment>
<dbReference type="InterPro" id="IPR017482">
    <property type="entry name" value="Lambda-type_endonuclease"/>
</dbReference>
<dbReference type="InterPro" id="IPR011604">
    <property type="entry name" value="PDDEXK-like_dom_sf"/>
</dbReference>
<dbReference type="NCBIfam" id="TIGR03033">
    <property type="entry name" value="phage_rel_nuc"/>
    <property type="match status" value="1"/>
</dbReference>
<protein>
    <recommendedName>
        <fullName evidence="1">YqaJ viral recombinase domain-containing protein</fullName>
    </recommendedName>
</protein>
<gene>
    <name evidence="2" type="ORF">LUZ61_005411</name>
</gene>
<evidence type="ECO:0000259" key="1">
    <source>
        <dbReference type="Pfam" id="PF09588"/>
    </source>
</evidence>
<name>A0AAD5ZPQ1_9POAL</name>
<dbReference type="GO" id="GO:0006281">
    <property type="term" value="P:DNA repair"/>
    <property type="evidence" value="ECO:0007669"/>
    <property type="project" value="UniProtKB-ARBA"/>
</dbReference>
<keyword evidence="3" id="KW-1185">Reference proteome</keyword>
<evidence type="ECO:0000313" key="3">
    <source>
        <dbReference type="Proteomes" id="UP001210211"/>
    </source>
</evidence>
<dbReference type="SUPFAM" id="SSF52980">
    <property type="entry name" value="Restriction endonuclease-like"/>
    <property type="match status" value="1"/>
</dbReference>
<organism evidence="2 3">
    <name type="scientific">Rhynchospora tenuis</name>
    <dbReference type="NCBI Taxonomy" id="198213"/>
    <lineage>
        <taxon>Eukaryota</taxon>
        <taxon>Viridiplantae</taxon>
        <taxon>Streptophyta</taxon>
        <taxon>Embryophyta</taxon>
        <taxon>Tracheophyta</taxon>
        <taxon>Spermatophyta</taxon>
        <taxon>Magnoliopsida</taxon>
        <taxon>Liliopsida</taxon>
        <taxon>Poales</taxon>
        <taxon>Cyperaceae</taxon>
        <taxon>Cyperoideae</taxon>
        <taxon>Rhynchosporeae</taxon>
        <taxon>Rhynchospora</taxon>
    </lineage>
</organism>
<sequence length="325" mass="36723">MSFQPDPDSSETTSSEMARATLPFTKTIRSIPSLQNCENFIPWKGTTTSLHRVTTRPNLPLLLCNTSPALPIVTQFASSDVPQRSDEWFALRKDKLTTSSFSTALGFWNGNRRAELWHEKVFTPETLTLDLSARAAMDWGVLNEEAAIEKYKSITGREVGFLGFATHTNASSGWLGASPDGVLGCYPDGGILEVKCPFNKGKPELALPWKAMPYYYMPQVQGQMEIMNRDWVDLFCWTPNGSSIFRVNRDRAYWELIHRILHDFWWGHVVPAREAVLLGKLEAAKAFEPQPKHGLTNLVLFKSRKLAREVKLVCKDIAGHVEFFK</sequence>
<feature type="domain" description="YqaJ viral recombinase" evidence="1">
    <location>
        <begin position="87"/>
        <end position="226"/>
    </location>
</feature>
<dbReference type="Pfam" id="PF09588">
    <property type="entry name" value="YqaJ"/>
    <property type="match status" value="1"/>
</dbReference>